<dbReference type="Gene3D" id="3.30.420.40">
    <property type="match status" value="2"/>
</dbReference>
<dbReference type="EMBL" id="CP050063">
    <property type="protein sequence ID" value="QIP16523.1"/>
    <property type="molecule type" value="Genomic_DNA"/>
</dbReference>
<dbReference type="InterPro" id="IPR018484">
    <property type="entry name" value="FGGY_N"/>
</dbReference>
<dbReference type="AlphaFoldDB" id="A0A6G9AWE7"/>
<evidence type="ECO:0000259" key="4">
    <source>
        <dbReference type="Pfam" id="PF00370"/>
    </source>
</evidence>
<dbReference type="GO" id="GO:0016301">
    <property type="term" value="F:kinase activity"/>
    <property type="evidence" value="ECO:0007669"/>
    <property type="project" value="UniProtKB-KW"/>
</dbReference>
<dbReference type="Proteomes" id="UP000501802">
    <property type="component" value="Chromosome"/>
</dbReference>
<dbReference type="SUPFAM" id="SSF53067">
    <property type="entry name" value="Actin-like ATPase domain"/>
    <property type="match status" value="2"/>
</dbReference>
<evidence type="ECO:0000256" key="3">
    <source>
        <dbReference type="ARBA" id="ARBA00022777"/>
    </source>
</evidence>
<accession>A0A6G9AWE7</accession>
<dbReference type="Pfam" id="PF02782">
    <property type="entry name" value="FGGY_C"/>
    <property type="match status" value="1"/>
</dbReference>
<evidence type="ECO:0000313" key="7">
    <source>
        <dbReference type="Proteomes" id="UP000501802"/>
    </source>
</evidence>
<keyword evidence="2" id="KW-0808">Transferase</keyword>
<dbReference type="InterPro" id="IPR018485">
    <property type="entry name" value="FGGY_C"/>
</dbReference>
<dbReference type="KEGG" id="spib:G8759_29690"/>
<dbReference type="Pfam" id="PF00370">
    <property type="entry name" value="FGGY_N"/>
    <property type="match status" value="1"/>
</dbReference>
<sequence>MPAYFIGIDVGTQGVRVVLIDENGTVQGNQEEVFPLTDRSREEQSPRQWWAACLHCLRMMLHPLRKTIDLQQVKAAAVTSTSGTVIPLDSRNEPLHDALMYSDPRPAAEGKYCKAVAEQYHADGYTGFNASSGLSKIVWFVNQFPEKASQIRTWIHAADYISGMLCGNFRVTDYTNALKSGYDVHHDEWPDYLFEQFPLKREWMQTVVPSGQPIGELRSELANELGLSQLTIVSGMTDGCASQIASGAVRPGDWNTTIGTTLVVKGVTTQELNDPEGRLYSHRHPEGFWMPGGASNIGADWITAHFKEHLAELNLAAANLIPTGFIAYPLRQQGERFPFISAIARGFAPDGLSDAELFTANMEGVAYIERYAYELIESLSGERVKAIYTAGGASNSDTWLTIRSNVLKRPVYKCTQVTGSVGAAILAASQTQFHSLTQAAQMLTQIDKEVQPSKELMLAYDRNYQRFIQTLQEKGFLT</sequence>
<proteinExistence type="inferred from homology"/>
<evidence type="ECO:0000256" key="1">
    <source>
        <dbReference type="ARBA" id="ARBA00009156"/>
    </source>
</evidence>
<evidence type="ECO:0000259" key="5">
    <source>
        <dbReference type="Pfam" id="PF02782"/>
    </source>
</evidence>
<evidence type="ECO:0000313" key="6">
    <source>
        <dbReference type="EMBL" id="QIP16523.1"/>
    </source>
</evidence>
<reference evidence="6 7" key="1">
    <citation type="submission" date="2020-03" db="EMBL/GenBank/DDBJ databases">
        <authorList>
            <person name="Kim M.K."/>
        </authorList>
    </citation>
    <scope>NUCLEOTIDE SEQUENCE [LARGE SCALE GENOMIC DNA]</scope>
    <source>
        <strain evidence="6 7">BT328</strain>
    </source>
</reference>
<dbReference type="CDD" id="cd07783">
    <property type="entry name" value="ASKHA_NBD_FGGY_SePSK_AtXK1-like"/>
    <property type="match status" value="1"/>
</dbReference>
<comment type="similarity">
    <text evidence="1">Belongs to the FGGY kinase family.</text>
</comment>
<evidence type="ECO:0000256" key="2">
    <source>
        <dbReference type="ARBA" id="ARBA00022679"/>
    </source>
</evidence>
<dbReference type="PANTHER" id="PTHR43095">
    <property type="entry name" value="SUGAR KINASE"/>
    <property type="match status" value="1"/>
</dbReference>
<keyword evidence="7" id="KW-1185">Reference proteome</keyword>
<dbReference type="InterPro" id="IPR050406">
    <property type="entry name" value="FGGY_Carb_Kinase"/>
</dbReference>
<dbReference type="PIRSF" id="PIRSF000538">
    <property type="entry name" value="GlpK"/>
    <property type="match status" value="1"/>
</dbReference>
<dbReference type="RefSeq" id="WP_167216495.1">
    <property type="nucleotide sequence ID" value="NZ_CP050063.1"/>
</dbReference>
<gene>
    <name evidence="6" type="ORF">G8759_29690</name>
</gene>
<protein>
    <submittedName>
        <fullName evidence="6">FGGY-family carbohydrate kinase</fullName>
    </submittedName>
</protein>
<dbReference type="InterPro" id="IPR043129">
    <property type="entry name" value="ATPase_NBD"/>
</dbReference>
<name>A0A6G9AWE7_9BACT</name>
<dbReference type="GO" id="GO:0005975">
    <property type="term" value="P:carbohydrate metabolic process"/>
    <property type="evidence" value="ECO:0007669"/>
    <property type="project" value="InterPro"/>
</dbReference>
<feature type="domain" description="Carbohydrate kinase FGGY N-terminal" evidence="4">
    <location>
        <begin position="4"/>
        <end position="242"/>
    </location>
</feature>
<organism evidence="6 7">
    <name type="scientific">Spirosoma aureum</name>
    <dbReference type="NCBI Taxonomy" id="2692134"/>
    <lineage>
        <taxon>Bacteria</taxon>
        <taxon>Pseudomonadati</taxon>
        <taxon>Bacteroidota</taxon>
        <taxon>Cytophagia</taxon>
        <taxon>Cytophagales</taxon>
        <taxon>Cytophagaceae</taxon>
        <taxon>Spirosoma</taxon>
    </lineage>
</organism>
<dbReference type="InterPro" id="IPR000577">
    <property type="entry name" value="Carb_kinase_FGGY"/>
</dbReference>
<feature type="domain" description="Carbohydrate kinase FGGY C-terminal" evidence="5">
    <location>
        <begin position="256"/>
        <end position="429"/>
    </location>
</feature>
<keyword evidence="3 6" id="KW-0418">Kinase</keyword>